<evidence type="ECO:0000313" key="3">
    <source>
        <dbReference type="EMBL" id="PTX54129.1"/>
    </source>
</evidence>
<protein>
    <submittedName>
        <fullName evidence="3">NADPH2:quinone reductase</fullName>
    </submittedName>
</protein>
<comment type="caution">
    <text evidence="3">The sequence shown here is derived from an EMBL/GenBank/DDBJ whole genome shotgun (WGS) entry which is preliminary data.</text>
</comment>
<dbReference type="OrthoDB" id="4190732at2"/>
<dbReference type="InterPro" id="IPR013149">
    <property type="entry name" value="ADH-like_C"/>
</dbReference>
<dbReference type="InterPro" id="IPR020843">
    <property type="entry name" value="ER"/>
</dbReference>
<dbReference type="InterPro" id="IPR011032">
    <property type="entry name" value="GroES-like_sf"/>
</dbReference>
<dbReference type="RefSeq" id="WP_107846492.1">
    <property type="nucleotide sequence ID" value="NZ_QBKS01000002.1"/>
</dbReference>
<organism evidence="3 4">
    <name type="scientific">Litoreibacter ponti</name>
    <dbReference type="NCBI Taxonomy" id="1510457"/>
    <lineage>
        <taxon>Bacteria</taxon>
        <taxon>Pseudomonadati</taxon>
        <taxon>Pseudomonadota</taxon>
        <taxon>Alphaproteobacteria</taxon>
        <taxon>Rhodobacterales</taxon>
        <taxon>Roseobacteraceae</taxon>
        <taxon>Litoreibacter</taxon>
    </lineage>
</organism>
<gene>
    <name evidence="3" type="ORF">C8N43_2935</name>
</gene>
<dbReference type="InterPro" id="IPR013154">
    <property type="entry name" value="ADH-like_N"/>
</dbReference>
<sequence length="319" mass="33433">MRAFQVTAHDTPPSLQDIPRPAPGPGEVLLDIAACGLNFGDLLMVKGTYQERPDLPFTLGMEVAGTVAEVGEGVTSPSVGQRVAVFGGHGGLAECGVYKAALCVPLPEAMSFEHAAAFQVAYSTSHVALDYRAQLKPGDTLLVTGAAGGVGLTAVELGKLIGATVIAAARGPEKLEICKKAGADHLIDTDKDDLREVVKSLGGADVVYDAVGGDLFKAALRACKPEARVLTIGFASGDVPQIAANHILVKNINVIGFYWGGYLTFKPEVLTDSLKTLAGWYTEGKLHPHISHTLPLEQAGEGLELLRSRRSTGKVVITT</sequence>
<evidence type="ECO:0000259" key="2">
    <source>
        <dbReference type="SMART" id="SM00829"/>
    </source>
</evidence>
<dbReference type="Proteomes" id="UP000243978">
    <property type="component" value="Unassembled WGS sequence"/>
</dbReference>
<dbReference type="GO" id="GO:0016491">
    <property type="term" value="F:oxidoreductase activity"/>
    <property type="evidence" value="ECO:0007669"/>
    <property type="project" value="InterPro"/>
</dbReference>
<dbReference type="InterPro" id="IPR036291">
    <property type="entry name" value="NAD(P)-bd_dom_sf"/>
</dbReference>
<accession>A0A2T6BDJ2</accession>
<reference evidence="3 4" key="1">
    <citation type="submission" date="2018-04" db="EMBL/GenBank/DDBJ databases">
        <title>Genomic Encyclopedia of Archaeal and Bacterial Type Strains, Phase II (KMG-II): from individual species to whole genera.</title>
        <authorList>
            <person name="Goeker M."/>
        </authorList>
    </citation>
    <scope>NUCLEOTIDE SEQUENCE [LARGE SCALE GENOMIC DNA]</scope>
    <source>
        <strain evidence="3 4">DSM 100977</strain>
    </source>
</reference>
<proteinExistence type="predicted"/>
<evidence type="ECO:0000313" key="4">
    <source>
        <dbReference type="Proteomes" id="UP000243978"/>
    </source>
</evidence>
<dbReference type="SUPFAM" id="SSF50129">
    <property type="entry name" value="GroES-like"/>
    <property type="match status" value="1"/>
</dbReference>
<keyword evidence="4" id="KW-1185">Reference proteome</keyword>
<dbReference type="Gene3D" id="3.90.180.10">
    <property type="entry name" value="Medium-chain alcohol dehydrogenases, catalytic domain"/>
    <property type="match status" value="1"/>
</dbReference>
<feature type="region of interest" description="Disordered" evidence="1">
    <location>
        <begin position="1"/>
        <end position="22"/>
    </location>
</feature>
<dbReference type="CDD" id="cd08241">
    <property type="entry name" value="QOR1"/>
    <property type="match status" value="1"/>
</dbReference>
<name>A0A2T6BDJ2_9RHOB</name>
<feature type="domain" description="Enoyl reductase (ER)" evidence="2">
    <location>
        <begin position="10"/>
        <end position="317"/>
    </location>
</feature>
<dbReference type="Gene3D" id="3.40.50.720">
    <property type="entry name" value="NAD(P)-binding Rossmann-like Domain"/>
    <property type="match status" value="1"/>
</dbReference>
<dbReference type="SMART" id="SM00829">
    <property type="entry name" value="PKS_ER"/>
    <property type="match status" value="1"/>
</dbReference>
<dbReference type="AlphaFoldDB" id="A0A2T6BDJ2"/>
<dbReference type="PANTHER" id="PTHR43677:SF4">
    <property type="entry name" value="QUINONE OXIDOREDUCTASE-LIKE PROTEIN 2"/>
    <property type="match status" value="1"/>
</dbReference>
<dbReference type="SUPFAM" id="SSF51735">
    <property type="entry name" value="NAD(P)-binding Rossmann-fold domains"/>
    <property type="match status" value="1"/>
</dbReference>
<dbReference type="InterPro" id="IPR051397">
    <property type="entry name" value="Zn-ADH-like_protein"/>
</dbReference>
<dbReference type="PANTHER" id="PTHR43677">
    <property type="entry name" value="SHORT-CHAIN DEHYDROGENASE/REDUCTASE"/>
    <property type="match status" value="1"/>
</dbReference>
<dbReference type="Pfam" id="PF00107">
    <property type="entry name" value="ADH_zinc_N"/>
    <property type="match status" value="1"/>
</dbReference>
<dbReference type="EMBL" id="QBKS01000002">
    <property type="protein sequence ID" value="PTX54129.1"/>
    <property type="molecule type" value="Genomic_DNA"/>
</dbReference>
<evidence type="ECO:0000256" key="1">
    <source>
        <dbReference type="SAM" id="MobiDB-lite"/>
    </source>
</evidence>
<dbReference type="Pfam" id="PF08240">
    <property type="entry name" value="ADH_N"/>
    <property type="match status" value="1"/>
</dbReference>